<reference evidence="2" key="2">
    <citation type="submission" date="2013-04" db="EMBL/GenBank/DDBJ databases">
        <title>Genomic mechanisms accounting for the adaptation to parasitism in nematode-trapping fungi.</title>
        <authorList>
            <person name="Ahren D.G."/>
        </authorList>
    </citation>
    <scope>NUCLEOTIDE SEQUENCE [LARGE SCALE GENOMIC DNA]</scope>
    <source>
        <strain evidence="2">CBS 200.50</strain>
    </source>
</reference>
<organism evidence="1 2">
    <name type="scientific">Dactylellina haptotyla (strain CBS 200.50)</name>
    <name type="common">Nematode-trapping fungus</name>
    <name type="synonym">Monacrosporium haptotylum</name>
    <dbReference type="NCBI Taxonomy" id="1284197"/>
    <lineage>
        <taxon>Eukaryota</taxon>
        <taxon>Fungi</taxon>
        <taxon>Dikarya</taxon>
        <taxon>Ascomycota</taxon>
        <taxon>Pezizomycotina</taxon>
        <taxon>Orbiliomycetes</taxon>
        <taxon>Orbiliales</taxon>
        <taxon>Orbiliaceae</taxon>
        <taxon>Dactylellina</taxon>
    </lineage>
</organism>
<protein>
    <submittedName>
        <fullName evidence="1">Uncharacterized protein</fullName>
    </submittedName>
</protein>
<gene>
    <name evidence="1" type="ORF">H072_7165</name>
</gene>
<accession>S8A7T6</accession>
<dbReference type="OrthoDB" id="5408305at2759"/>
<name>S8A7T6_DACHA</name>
<proteinExistence type="predicted"/>
<keyword evidence="2" id="KW-1185">Reference proteome</keyword>
<sequence length="270" mass="31128">MLTAFRHTSPMTKARLLSTLYSSHRIRSQTTIRTIFPATRNPRPSSIQNRPTIQAPLQIVQSSRAIDTFTRATSYRNYQNAAAFGVAEDIIEIRAAVIVPESTTGPIYVPQFANLAERLIADFKISEIHLTSYGAETIRTLYNDLADQSITRDLVDIMDRRLSEFEKARKASGRKDITLWIAANEPHTCGARFHTDSLRGLKNHPRGMWEALEDDIKQFGYDHWSMKVYWFLADLIKADIIQRRELLEYHGDPEDEHLWGASRVKWRRLL</sequence>
<dbReference type="EMBL" id="AQGS01000494">
    <property type="protein sequence ID" value="EPS39080.1"/>
    <property type="molecule type" value="Genomic_DNA"/>
</dbReference>
<comment type="caution">
    <text evidence="1">The sequence shown here is derived from an EMBL/GenBank/DDBJ whole genome shotgun (WGS) entry which is preliminary data.</text>
</comment>
<dbReference type="Proteomes" id="UP000015100">
    <property type="component" value="Unassembled WGS sequence"/>
</dbReference>
<dbReference type="AlphaFoldDB" id="S8A7T6"/>
<dbReference type="HOGENOM" id="CLU_1030672_0_0_1"/>
<evidence type="ECO:0000313" key="1">
    <source>
        <dbReference type="EMBL" id="EPS39080.1"/>
    </source>
</evidence>
<reference evidence="1 2" key="1">
    <citation type="journal article" date="2013" name="PLoS Genet.">
        <title>Genomic mechanisms accounting for the adaptation to parasitism in nematode-trapping fungi.</title>
        <authorList>
            <person name="Meerupati T."/>
            <person name="Andersson K.M."/>
            <person name="Friman E."/>
            <person name="Kumar D."/>
            <person name="Tunlid A."/>
            <person name="Ahren D."/>
        </authorList>
    </citation>
    <scope>NUCLEOTIDE SEQUENCE [LARGE SCALE GENOMIC DNA]</scope>
    <source>
        <strain evidence="1 2">CBS 200.50</strain>
    </source>
</reference>
<evidence type="ECO:0000313" key="2">
    <source>
        <dbReference type="Proteomes" id="UP000015100"/>
    </source>
</evidence>